<dbReference type="Gene3D" id="2.60.120.10">
    <property type="entry name" value="Jelly Rolls"/>
    <property type="match status" value="1"/>
</dbReference>
<gene>
    <name evidence="1" type="ORF">OP10G_3594</name>
</gene>
<dbReference type="AlphaFoldDB" id="A0A068NUC3"/>
<evidence type="ECO:0000313" key="1">
    <source>
        <dbReference type="EMBL" id="AIE86962.1"/>
    </source>
</evidence>
<keyword evidence="2" id="KW-1185">Reference proteome</keyword>
<dbReference type="HOGENOM" id="CLU_2408941_0_0_0"/>
<dbReference type="Proteomes" id="UP000027982">
    <property type="component" value="Chromosome"/>
</dbReference>
<dbReference type="KEGG" id="fgi:OP10G_3594"/>
<protein>
    <submittedName>
        <fullName evidence="1">Cupin 2 barrel domain-containing protein</fullName>
    </submittedName>
</protein>
<dbReference type="eggNOG" id="COG0662">
    <property type="taxonomic scope" value="Bacteria"/>
</dbReference>
<dbReference type="EMBL" id="CP007139">
    <property type="protein sequence ID" value="AIE86962.1"/>
    <property type="molecule type" value="Genomic_DNA"/>
</dbReference>
<dbReference type="STRING" id="661478.OP10G_3594"/>
<organism evidence="1 2">
    <name type="scientific">Fimbriimonas ginsengisoli Gsoil 348</name>
    <dbReference type="NCBI Taxonomy" id="661478"/>
    <lineage>
        <taxon>Bacteria</taxon>
        <taxon>Bacillati</taxon>
        <taxon>Armatimonadota</taxon>
        <taxon>Fimbriimonadia</taxon>
        <taxon>Fimbriimonadales</taxon>
        <taxon>Fimbriimonadaceae</taxon>
        <taxon>Fimbriimonas</taxon>
    </lineage>
</organism>
<dbReference type="InterPro" id="IPR011051">
    <property type="entry name" value="RmlC_Cupin_sf"/>
</dbReference>
<proteinExistence type="predicted"/>
<dbReference type="SUPFAM" id="SSF51182">
    <property type="entry name" value="RmlC-like cupins"/>
    <property type="match status" value="1"/>
</dbReference>
<dbReference type="InterPro" id="IPR014710">
    <property type="entry name" value="RmlC-like_jellyroll"/>
</dbReference>
<name>A0A068NUC3_FIMGI</name>
<evidence type="ECO:0000313" key="2">
    <source>
        <dbReference type="Proteomes" id="UP000027982"/>
    </source>
</evidence>
<reference evidence="1 2" key="1">
    <citation type="journal article" date="2014" name="PLoS ONE">
        <title>The first complete genome sequence of the class fimbriimonadia in the phylum armatimonadetes.</title>
        <authorList>
            <person name="Hu Z.Y."/>
            <person name="Wang Y.Z."/>
            <person name="Im W.T."/>
            <person name="Wang S.Y."/>
            <person name="Zhao G.P."/>
            <person name="Zheng H.J."/>
            <person name="Quan Z.X."/>
        </authorList>
    </citation>
    <scope>NUCLEOTIDE SEQUENCE [LARGE SCALE GENOMIC DNA]</scope>
    <source>
        <strain evidence="1">Gsoil 348</strain>
    </source>
</reference>
<accession>A0A068NUC3</accession>
<sequence>MTLLVWRPSEGIAEHVNEEMDVLVVGFAGEGLISIDDENHSVNAGQAILIPKGSKRSILALDGGFSHLNVHQRRKRLMPGLGTDSWKNRVLP</sequence>